<accession>A0A841KEG7</accession>
<sequence>MDARWLIIGLAATILLGTVSVVRAGDVTAGRALAQKHCGACHALDRADRSPKPEAPPFRTLHQRYPVDGLEEALAEGMVTLHPDMPEVTFAPDDIDNFIAYLKTLEQ</sequence>
<keyword evidence="1 4" id="KW-0349">Heme</keyword>
<keyword evidence="3 4" id="KW-0408">Iron</keyword>
<evidence type="ECO:0000313" key="6">
    <source>
        <dbReference type="EMBL" id="MBB6168336.1"/>
    </source>
</evidence>
<evidence type="ECO:0000256" key="3">
    <source>
        <dbReference type="ARBA" id="ARBA00023004"/>
    </source>
</evidence>
<evidence type="ECO:0000313" key="7">
    <source>
        <dbReference type="Proteomes" id="UP000588017"/>
    </source>
</evidence>
<feature type="domain" description="Cytochrome c" evidence="5">
    <location>
        <begin position="25"/>
        <end position="106"/>
    </location>
</feature>
<evidence type="ECO:0000256" key="2">
    <source>
        <dbReference type="ARBA" id="ARBA00022723"/>
    </source>
</evidence>
<dbReference type="Gene3D" id="1.10.760.10">
    <property type="entry name" value="Cytochrome c-like domain"/>
    <property type="match status" value="1"/>
</dbReference>
<organism evidence="6 7">
    <name type="scientific">Chelatococcus composti</name>
    <dbReference type="NCBI Taxonomy" id="1743235"/>
    <lineage>
        <taxon>Bacteria</taxon>
        <taxon>Pseudomonadati</taxon>
        <taxon>Pseudomonadota</taxon>
        <taxon>Alphaproteobacteria</taxon>
        <taxon>Hyphomicrobiales</taxon>
        <taxon>Chelatococcaceae</taxon>
        <taxon>Chelatococcus</taxon>
    </lineage>
</organism>
<dbReference type="Pfam" id="PF00034">
    <property type="entry name" value="Cytochrom_C"/>
    <property type="match status" value="1"/>
</dbReference>
<dbReference type="EMBL" id="JACHEH010000004">
    <property type="protein sequence ID" value="MBB6168336.1"/>
    <property type="molecule type" value="Genomic_DNA"/>
</dbReference>
<comment type="caution">
    <text evidence="6">The sequence shown here is derived from an EMBL/GenBank/DDBJ whole genome shotgun (WGS) entry which is preliminary data.</text>
</comment>
<keyword evidence="7" id="KW-1185">Reference proteome</keyword>
<protein>
    <submittedName>
        <fullName evidence="6">Mono/diheme cytochrome c family protein</fullName>
    </submittedName>
</protein>
<reference evidence="6 7" key="1">
    <citation type="submission" date="2020-08" db="EMBL/GenBank/DDBJ databases">
        <title>Genomic Encyclopedia of Type Strains, Phase IV (KMG-IV): sequencing the most valuable type-strain genomes for metagenomic binning, comparative biology and taxonomic classification.</title>
        <authorList>
            <person name="Goeker M."/>
        </authorList>
    </citation>
    <scope>NUCLEOTIDE SEQUENCE [LARGE SCALE GENOMIC DNA]</scope>
    <source>
        <strain evidence="6 7">DSM 101465</strain>
    </source>
</reference>
<dbReference type="GO" id="GO:0009055">
    <property type="term" value="F:electron transfer activity"/>
    <property type="evidence" value="ECO:0007669"/>
    <property type="project" value="InterPro"/>
</dbReference>
<dbReference type="SUPFAM" id="SSF46626">
    <property type="entry name" value="Cytochrome c"/>
    <property type="match status" value="1"/>
</dbReference>
<dbReference type="GO" id="GO:0020037">
    <property type="term" value="F:heme binding"/>
    <property type="evidence" value="ECO:0007669"/>
    <property type="project" value="InterPro"/>
</dbReference>
<evidence type="ECO:0000256" key="4">
    <source>
        <dbReference type="PROSITE-ProRule" id="PRU00433"/>
    </source>
</evidence>
<dbReference type="GO" id="GO:0046872">
    <property type="term" value="F:metal ion binding"/>
    <property type="evidence" value="ECO:0007669"/>
    <property type="project" value="UniProtKB-KW"/>
</dbReference>
<dbReference type="RefSeq" id="WP_183334653.1">
    <property type="nucleotide sequence ID" value="NZ_BMHX01000004.1"/>
</dbReference>
<evidence type="ECO:0000259" key="5">
    <source>
        <dbReference type="PROSITE" id="PS51007"/>
    </source>
</evidence>
<dbReference type="AlphaFoldDB" id="A0A841KEG7"/>
<dbReference type="PROSITE" id="PS51007">
    <property type="entry name" value="CYTC"/>
    <property type="match status" value="1"/>
</dbReference>
<dbReference type="InterPro" id="IPR036909">
    <property type="entry name" value="Cyt_c-like_dom_sf"/>
</dbReference>
<keyword evidence="2 4" id="KW-0479">Metal-binding</keyword>
<dbReference type="Proteomes" id="UP000588017">
    <property type="component" value="Unassembled WGS sequence"/>
</dbReference>
<name>A0A841KEG7_9HYPH</name>
<gene>
    <name evidence="6" type="ORF">HNQ73_001966</name>
</gene>
<evidence type="ECO:0000256" key="1">
    <source>
        <dbReference type="ARBA" id="ARBA00022617"/>
    </source>
</evidence>
<proteinExistence type="predicted"/>
<dbReference type="InterPro" id="IPR009056">
    <property type="entry name" value="Cyt_c-like_dom"/>
</dbReference>